<evidence type="ECO:0000256" key="1">
    <source>
        <dbReference type="ARBA" id="ARBA00023002"/>
    </source>
</evidence>
<keyword evidence="6" id="KW-1185">Reference proteome</keyword>
<dbReference type="KEGG" id="fcy:FRACYDRAFT_180596"/>
<accession>A0A1E7FRR9</accession>
<evidence type="ECO:0000256" key="3">
    <source>
        <dbReference type="SAM" id="SignalP"/>
    </source>
</evidence>
<sequence>MIGNHKTSLPLVAWFVAIQSTDVVDAFNIGGGPLLSSSSSLQHQSSSSSFRLFSSPIDDGDDELSKLIGKRGNIRRKTKEELPNEESVFEALTEELGKMPEFTAKRPVRQAKSQKEEDAENAKQNAARRGNTNEPTYVDFMVDYDDENDFHIPNRMGISTRCWGEEREGFVSSGKLKKSQLRAGKFVPGDLQMAYNNLLEEGILLFDTSPAYGKSMSSMKLSGEDILSRCIREYQENDTKPLVMNTFPNQIWQRTSKALTSALTSSCEKMELTDVEVYQTKNVGWLPSGGIVKGMAEAVIDQGTTNFAGVQDVSPLRLRRLNSKLDKLDTTLTTNSFEFSLTDRKKEKWITACKSLGIVPLIRNPLGSGLASGQYTATNPSGGLTSGGMTQFAFKTLEKYQPLHSVLESVAERVRTRLLRSNKEIKNKSRQKGPPPKINTEITTTQVALNYIVAKGGVPLAEVNSPKQAQEVIGCLGWTLTDDEVSLLESASGLCS</sequence>
<feature type="chain" id="PRO_5009193457" evidence="3">
    <location>
        <begin position="27"/>
        <end position="496"/>
    </location>
</feature>
<dbReference type="PANTHER" id="PTHR43625">
    <property type="entry name" value="AFLATOXIN B1 ALDEHYDE REDUCTASE"/>
    <property type="match status" value="1"/>
</dbReference>
<evidence type="ECO:0000259" key="4">
    <source>
        <dbReference type="Pfam" id="PF00248"/>
    </source>
</evidence>
<feature type="region of interest" description="Disordered" evidence="2">
    <location>
        <begin position="106"/>
        <end position="134"/>
    </location>
</feature>
<dbReference type="OrthoDB" id="37537at2759"/>
<name>A0A1E7FRR9_9STRA</name>
<evidence type="ECO:0000313" key="6">
    <source>
        <dbReference type="Proteomes" id="UP000095751"/>
    </source>
</evidence>
<gene>
    <name evidence="5" type="ORF">FRACYDRAFT_180596</name>
</gene>
<protein>
    <submittedName>
        <fullName evidence="5">Aldo/keto reductase</fullName>
    </submittedName>
</protein>
<dbReference type="EMBL" id="KV784354">
    <property type="protein sequence ID" value="OEU20523.1"/>
    <property type="molecule type" value="Genomic_DNA"/>
</dbReference>
<evidence type="ECO:0000256" key="2">
    <source>
        <dbReference type="SAM" id="MobiDB-lite"/>
    </source>
</evidence>
<feature type="domain" description="NADP-dependent oxidoreductase" evidence="4">
    <location>
        <begin position="186"/>
        <end position="491"/>
    </location>
</feature>
<dbReference type="SUPFAM" id="SSF51430">
    <property type="entry name" value="NAD(P)-linked oxidoreductase"/>
    <property type="match status" value="1"/>
</dbReference>
<dbReference type="InterPro" id="IPR050791">
    <property type="entry name" value="Aldo-Keto_reductase"/>
</dbReference>
<dbReference type="GO" id="GO:0016491">
    <property type="term" value="F:oxidoreductase activity"/>
    <property type="evidence" value="ECO:0007669"/>
    <property type="project" value="UniProtKB-KW"/>
</dbReference>
<dbReference type="Pfam" id="PF00248">
    <property type="entry name" value="Aldo_ket_red"/>
    <property type="match status" value="1"/>
</dbReference>
<dbReference type="Proteomes" id="UP000095751">
    <property type="component" value="Unassembled WGS sequence"/>
</dbReference>
<reference evidence="5 6" key="1">
    <citation type="submission" date="2016-09" db="EMBL/GenBank/DDBJ databases">
        <title>Extensive genetic diversity and differential bi-allelic expression allows diatom success in the polar Southern Ocean.</title>
        <authorList>
            <consortium name="DOE Joint Genome Institute"/>
            <person name="Mock T."/>
            <person name="Otillar R.P."/>
            <person name="Strauss J."/>
            <person name="Dupont C."/>
            <person name="Frickenhaus S."/>
            <person name="Maumus F."/>
            <person name="Mcmullan M."/>
            <person name="Sanges R."/>
            <person name="Schmutz J."/>
            <person name="Toseland A."/>
            <person name="Valas R."/>
            <person name="Veluchamy A."/>
            <person name="Ward B.J."/>
            <person name="Allen A."/>
            <person name="Barry K."/>
            <person name="Falciatore A."/>
            <person name="Ferrante M."/>
            <person name="Fortunato A.E."/>
            <person name="Gloeckner G."/>
            <person name="Gruber A."/>
            <person name="Hipkin R."/>
            <person name="Janech M."/>
            <person name="Kroth P."/>
            <person name="Leese F."/>
            <person name="Lindquist E."/>
            <person name="Lyon B.R."/>
            <person name="Martin J."/>
            <person name="Mayer C."/>
            <person name="Parker M."/>
            <person name="Quesneville H."/>
            <person name="Raymond J."/>
            <person name="Uhlig C."/>
            <person name="Valentin K.U."/>
            <person name="Worden A.Z."/>
            <person name="Armbrust E.V."/>
            <person name="Bowler C."/>
            <person name="Green B."/>
            <person name="Moulton V."/>
            <person name="Van Oosterhout C."/>
            <person name="Grigoriev I."/>
        </authorList>
    </citation>
    <scope>NUCLEOTIDE SEQUENCE [LARGE SCALE GENOMIC DNA]</scope>
    <source>
        <strain evidence="5 6">CCMP1102</strain>
    </source>
</reference>
<keyword evidence="1" id="KW-0560">Oxidoreductase</keyword>
<evidence type="ECO:0000313" key="5">
    <source>
        <dbReference type="EMBL" id="OEU20523.1"/>
    </source>
</evidence>
<dbReference type="PANTHER" id="PTHR43625:SF5">
    <property type="entry name" value="PYRIDOXAL REDUCTASE, CHLOROPLASTIC"/>
    <property type="match status" value="1"/>
</dbReference>
<dbReference type="InterPro" id="IPR036812">
    <property type="entry name" value="NAD(P)_OxRdtase_dom_sf"/>
</dbReference>
<dbReference type="InParanoid" id="A0A1E7FRR9"/>
<feature type="signal peptide" evidence="3">
    <location>
        <begin position="1"/>
        <end position="26"/>
    </location>
</feature>
<keyword evidence="3" id="KW-0732">Signal</keyword>
<dbReference type="Gene3D" id="3.20.20.100">
    <property type="entry name" value="NADP-dependent oxidoreductase domain"/>
    <property type="match status" value="1"/>
</dbReference>
<proteinExistence type="predicted"/>
<dbReference type="GO" id="GO:0005737">
    <property type="term" value="C:cytoplasm"/>
    <property type="evidence" value="ECO:0007669"/>
    <property type="project" value="TreeGrafter"/>
</dbReference>
<dbReference type="InterPro" id="IPR023210">
    <property type="entry name" value="NADP_OxRdtase_dom"/>
</dbReference>
<dbReference type="AlphaFoldDB" id="A0A1E7FRR9"/>
<organism evidence="5 6">
    <name type="scientific">Fragilariopsis cylindrus CCMP1102</name>
    <dbReference type="NCBI Taxonomy" id="635003"/>
    <lineage>
        <taxon>Eukaryota</taxon>
        <taxon>Sar</taxon>
        <taxon>Stramenopiles</taxon>
        <taxon>Ochrophyta</taxon>
        <taxon>Bacillariophyta</taxon>
        <taxon>Bacillariophyceae</taxon>
        <taxon>Bacillariophycidae</taxon>
        <taxon>Bacillariales</taxon>
        <taxon>Bacillariaceae</taxon>
        <taxon>Fragilariopsis</taxon>
    </lineage>
</organism>